<evidence type="ECO:0000313" key="2">
    <source>
        <dbReference type="EMBL" id="CAF4224009.1"/>
    </source>
</evidence>
<dbReference type="Proteomes" id="UP000676336">
    <property type="component" value="Unassembled WGS sequence"/>
</dbReference>
<organism evidence="4 5">
    <name type="scientific">Rotaria magnacalcarata</name>
    <dbReference type="NCBI Taxonomy" id="392030"/>
    <lineage>
        <taxon>Eukaryota</taxon>
        <taxon>Metazoa</taxon>
        <taxon>Spiralia</taxon>
        <taxon>Gnathifera</taxon>
        <taxon>Rotifera</taxon>
        <taxon>Eurotatoria</taxon>
        <taxon>Bdelloidea</taxon>
        <taxon>Philodinida</taxon>
        <taxon>Philodinidae</taxon>
        <taxon>Rotaria</taxon>
    </lineage>
</organism>
<sequence>SFGIVLWEIITLGHVPYSPMNNQQVISLITTTRGTLEKPIQCTQA</sequence>
<dbReference type="AlphaFoldDB" id="A0A8S3CPM8"/>
<dbReference type="EMBL" id="CAJOBJ010174257">
    <property type="protein sequence ID" value="CAF4894659.1"/>
    <property type="molecule type" value="Genomic_DNA"/>
</dbReference>
<feature type="domain" description="Serine-threonine/tyrosine-protein kinase catalytic" evidence="1">
    <location>
        <begin position="1"/>
        <end position="44"/>
    </location>
</feature>
<dbReference type="InterPro" id="IPR011009">
    <property type="entry name" value="Kinase-like_dom_sf"/>
</dbReference>
<dbReference type="EMBL" id="CAJOBI010022305">
    <property type="protein sequence ID" value="CAF4224009.1"/>
    <property type="molecule type" value="Genomic_DNA"/>
</dbReference>
<dbReference type="SUPFAM" id="SSF56112">
    <property type="entry name" value="Protein kinase-like (PK-like)"/>
    <property type="match status" value="1"/>
</dbReference>
<dbReference type="Proteomes" id="UP000681720">
    <property type="component" value="Unassembled WGS sequence"/>
</dbReference>
<protein>
    <recommendedName>
        <fullName evidence="1">Serine-threonine/tyrosine-protein kinase catalytic domain-containing protein</fullName>
    </recommendedName>
</protein>
<dbReference type="Gene3D" id="1.10.510.10">
    <property type="entry name" value="Transferase(Phosphotransferase) domain 1"/>
    <property type="match status" value="1"/>
</dbReference>
<evidence type="ECO:0000313" key="3">
    <source>
        <dbReference type="EMBL" id="CAF4224080.1"/>
    </source>
</evidence>
<feature type="non-terminal residue" evidence="4">
    <location>
        <position position="1"/>
    </location>
</feature>
<comment type="caution">
    <text evidence="4">The sequence shown here is derived from an EMBL/GenBank/DDBJ whole genome shotgun (WGS) entry which is preliminary data.</text>
</comment>
<evidence type="ECO:0000259" key="1">
    <source>
        <dbReference type="Pfam" id="PF07714"/>
    </source>
</evidence>
<dbReference type="Pfam" id="PF07714">
    <property type="entry name" value="PK_Tyr_Ser-Thr"/>
    <property type="match status" value="1"/>
</dbReference>
<name>A0A8S3CPM8_9BILA</name>
<evidence type="ECO:0000313" key="4">
    <source>
        <dbReference type="EMBL" id="CAF4894659.1"/>
    </source>
</evidence>
<accession>A0A8S3CPM8</accession>
<proteinExistence type="predicted"/>
<reference evidence="4" key="1">
    <citation type="submission" date="2021-02" db="EMBL/GenBank/DDBJ databases">
        <authorList>
            <person name="Nowell W R."/>
        </authorList>
    </citation>
    <scope>NUCLEOTIDE SEQUENCE</scope>
</reference>
<dbReference type="EMBL" id="CAJOBI010022316">
    <property type="protein sequence ID" value="CAF4224080.1"/>
    <property type="molecule type" value="Genomic_DNA"/>
</dbReference>
<evidence type="ECO:0000313" key="5">
    <source>
        <dbReference type="Proteomes" id="UP000681720"/>
    </source>
</evidence>
<feature type="non-terminal residue" evidence="4">
    <location>
        <position position="45"/>
    </location>
</feature>
<gene>
    <name evidence="4" type="ORF">GIL414_LOCUS51516</name>
    <name evidence="2" type="ORF">SMN809_LOCUS22844</name>
    <name evidence="3" type="ORF">SMN809_LOCUS22847</name>
</gene>
<dbReference type="GO" id="GO:0004672">
    <property type="term" value="F:protein kinase activity"/>
    <property type="evidence" value="ECO:0007669"/>
    <property type="project" value="InterPro"/>
</dbReference>
<dbReference type="InterPro" id="IPR001245">
    <property type="entry name" value="Ser-Thr/Tyr_kinase_cat_dom"/>
</dbReference>